<name>A0ABS7CPL8_9BACT</name>
<dbReference type="Gene3D" id="3.90.550.10">
    <property type="entry name" value="Spore Coat Polysaccharide Biosynthesis Protein SpsA, Chain A"/>
    <property type="match status" value="1"/>
</dbReference>
<proteinExistence type="predicted"/>
<gene>
    <name evidence="2" type="ORF">K0O23_01695</name>
</gene>
<feature type="domain" description="Glycosyltransferase 2-like" evidence="1">
    <location>
        <begin position="6"/>
        <end position="153"/>
    </location>
</feature>
<dbReference type="InterPro" id="IPR001173">
    <property type="entry name" value="Glyco_trans_2-like"/>
</dbReference>
<evidence type="ECO:0000313" key="3">
    <source>
        <dbReference type="Proteomes" id="UP000813018"/>
    </source>
</evidence>
<evidence type="ECO:0000313" key="2">
    <source>
        <dbReference type="EMBL" id="MBW7465764.1"/>
    </source>
</evidence>
<accession>A0ABS7CPL8</accession>
<dbReference type="GO" id="GO:0016757">
    <property type="term" value="F:glycosyltransferase activity"/>
    <property type="evidence" value="ECO:0007669"/>
    <property type="project" value="UniProtKB-KW"/>
</dbReference>
<comment type="caution">
    <text evidence="2">The sequence shown here is derived from an EMBL/GenBank/DDBJ whole genome shotgun (WGS) entry which is preliminary data.</text>
</comment>
<dbReference type="SUPFAM" id="SSF53448">
    <property type="entry name" value="Nucleotide-diphospho-sugar transferases"/>
    <property type="match status" value="1"/>
</dbReference>
<dbReference type="RefSeq" id="WP_219875639.1">
    <property type="nucleotide sequence ID" value="NZ_JAHYXK010000001.1"/>
</dbReference>
<dbReference type="InterPro" id="IPR029044">
    <property type="entry name" value="Nucleotide-diphossugar_trans"/>
</dbReference>
<organism evidence="2 3">
    <name type="scientific">Pontibacter aydingkolensis</name>
    <dbReference type="NCBI Taxonomy" id="1911536"/>
    <lineage>
        <taxon>Bacteria</taxon>
        <taxon>Pseudomonadati</taxon>
        <taxon>Bacteroidota</taxon>
        <taxon>Cytophagia</taxon>
        <taxon>Cytophagales</taxon>
        <taxon>Hymenobacteraceae</taxon>
        <taxon>Pontibacter</taxon>
    </lineage>
</organism>
<keyword evidence="2" id="KW-0808">Transferase</keyword>
<dbReference type="PANTHER" id="PTHR43179:SF7">
    <property type="entry name" value="RHAMNOSYLTRANSFERASE WBBL"/>
    <property type="match status" value="1"/>
</dbReference>
<evidence type="ECO:0000259" key="1">
    <source>
        <dbReference type="Pfam" id="PF00535"/>
    </source>
</evidence>
<dbReference type="Pfam" id="PF00535">
    <property type="entry name" value="Glycos_transf_2"/>
    <property type="match status" value="1"/>
</dbReference>
<dbReference type="Proteomes" id="UP000813018">
    <property type="component" value="Unassembled WGS sequence"/>
</dbReference>
<reference evidence="2 3" key="1">
    <citation type="journal article" date="2016" name="Int. J. Syst. Evol. Microbiol.">
        <title>Pontibacter aydingkolensis sp. nov., isolated from soil of a salt lake.</title>
        <authorList>
            <person name="Osman G."/>
            <person name="Zhang T."/>
            <person name="Lou K."/>
            <person name="Gao Y."/>
            <person name="Chang W."/>
            <person name="Lin Q."/>
            <person name="Yang H.M."/>
            <person name="Huo X.D."/>
            <person name="Wang N."/>
        </authorList>
    </citation>
    <scope>NUCLEOTIDE SEQUENCE [LARGE SCALE GENOMIC DNA]</scope>
    <source>
        <strain evidence="2 3">KACC 19255</strain>
    </source>
</reference>
<keyword evidence="3" id="KW-1185">Reference proteome</keyword>
<dbReference type="EMBL" id="JAHYXK010000001">
    <property type="protein sequence ID" value="MBW7465764.1"/>
    <property type="molecule type" value="Genomic_DNA"/>
</dbReference>
<keyword evidence="2" id="KW-0328">Glycosyltransferase</keyword>
<protein>
    <submittedName>
        <fullName evidence="2">Glycosyltransferase</fullName>
        <ecNumber evidence="2">2.4.-.-</ecNumber>
    </submittedName>
</protein>
<dbReference type="PANTHER" id="PTHR43179">
    <property type="entry name" value="RHAMNOSYLTRANSFERASE WBBL"/>
    <property type="match status" value="1"/>
</dbReference>
<sequence length="328" mass="37713">MITGISVVIPNYNGVHLFKHTLPTVVEALQNAGKPSEVIIVDDCSTDDSVAYLQQHYPEFRLVRNSVNSGFSVTANNGIKAAKYDKVLLLNSDVKLTPDYFASQYKYFDKPDTFGVMGRIIGWDDDKIQDGAKFPYYHGSKIKTSGNYLLKDEKQMQDGLYSMYLSGANAFIDKEKFLLIGGFNEIFSPFYVEDYELSLRAWRLGFKCYYDYNSVCRHQVSTSIKSKSKKKYVNTIYDRNKMFLHAIHLEGVQRLLWYLQLIPESLVRIFTFRWHYLKSLAMFMGSAELVKQSRHDFESKAILLKSRRSIADIKAIILSSIKGEKVIL</sequence>
<dbReference type="EC" id="2.4.-.-" evidence="2"/>